<dbReference type="FunFam" id="1.10.287.10:FF:000002">
    <property type="entry name" value="30S ribosomal protein S15"/>
    <property type="match status" value="1"/>
</dbReference>
<dbReference type="PANTHER" id="PTHR23321:SF26">
    <property type="entry name" value="SMALL RIBOSOMAL SUBUNIT PROTEIN US15M"/>
    <property type="match status" value="1"/>
</dbReference>
<dbReference type="GO" id="GO:0019843">
    <property type="term" value="F:rRNA binding"/>
    <property type="evidence" value="ECO:0007669"/>
    <property type="project" value="UniProtKB-UniRule"/>
</dbReference>
<dbReference type="STRING" id="419015.HMPREF3214_00807"/>
<comment type="function">
    <text evidence="4 6">One of the primary rRNA binding proteins, it binds directly to 16S rRNA where it helps nucleate assembly of the platform of the 30S subunit by binding and bridging several RNA helices of the 16S rRNA.</text>
</comment>
<keyword evidence="1 4" id="KW-0689">Ribosomal protein</keyword>
<dbReference type="HAMAP" id="MF_01343_B">
    <property type="entry name" value="Ribosomal_uS15_B"/>
    <property type="match status" value="1"/>
</dbReference>
<dbReference type="HOGENOM" id="CLU_148518_0_0_11"/>
<dbReference type="SUPFAM" id="SSF47060">
    <property type="entry name" value="S15/NS1 RNA-binding domain"/>
    <property type="match status" value="1"/>
</dbReference>
<evidence type="ECO:0000256" key="4">
    <source>
        <dbReference type="HAMAP-Rule" id="MF_01343"/>
    </source>
</evidence>
<evidence type="ECO:0000256" key="1">
    <source>
        <dbReference type="ARBA" id="ARBA00022980"/>
    </source>
</evidence>
<reference evidence="7 8" key="1">
    <citation type="submission" date="2013-08" db="EMBL/GenBank/DDBJ databases">
        <authorList>
            <person name="Weinstock G."/>
            <person name="Sodergren E."/>
            <person name="Wylie T."/>
            <person name="Fulton L."/>
            <person name="Fulton R."/>
            <person name="Fronick C."/>
            <person name="O'Laughlin M."/>
            <person name="Godfrey J."/>
            <person name="Miner T."/>
            <person name="Herter B."/>
            <person name="Appelbaum E."/>
            <person name="Cordes M."/>
            <person name="Lek S."/>
            <person name="Wollam A."/>
            <person name="Pepin K.H."/>
            <person name="Palsikar V.B."/>
            <person name="Mitreva M."/>
            <person name="Wilson R.K."/>
        </authorList>
    </citation>
    <scope>NUCLEOTIDE SEQUENCE [LARGE SCALE GENOMIC DNA]</scope>
    <source>
        <strain evidence="7 8">F0580</strain>
    </source>
</reference>
<dbReference type="SMART" id="SM01387">
    <property type="entry name" value="Ribosomal_S15"/>
    <property type="match status" value="1"/>
</dbReference>
<dbReference type="GO" id="GO:0006412">
    <property type="term" value="P:translation"/>
    <property type="evidence" value="ECO:0007669"/>
    <property type="project" value="UniProtKB-UniRule"/>
</dbReference>
<dbReference type="GO" id="GO:0022627">
    <property type="term" value="C:cytosolic small ribosomal subunit"/>
    <property type="evidence" value="ECO:0007669"/>
    <property type="project" value="TreeGrafter"/>
</dbReference>
<keyword evidence="4 6" id="KW-0694">RNA-binding</keyword>
<keyword evidence="4 6" id="KW-0699">rRNA-binding</keyword>
<comment type="subunit">
    <text evidence="3 4">Part of the 30S ribosomal subunit. Forms a bridge to the 50S subunit in the 70S ribosome, contacting the 23S rRNA.</text>
</comment>
<dbReference type="NCBIfam" id="TIGR00952">
    <property type="entry name" value="S15_bact"/>
    <property type="match status" value="1"/>
</dbReference>
<accession>U1R7K6</accession>
<dbReference type="AlphaFoldDB" id="U1R7K6"/>
<evidence type="ECO:0000256" key="6">
    <source>
        <dbReference type="RuleBase" id="RU004524"/>
    </source>
</evidence>
<keyword evidence="2 4" id="KW-0687">Ribonucleoprotein</keyword>
<dbReference type="InterPro" id="IPR005290">
    <property type="entry name" value="Ribosomal_uS15_bac-type"/>
</dbReference>
<dbReference type="InterPro" id="IPR000589">
    <property type="entry name" value="Ribosomal_uS15"/>
</dbReference>
<comment type="function">
    <text evidence="4">Forms an intersubunit bridge (bridge B4) with the 23S rRNA of the 50S subunit in the ribosome.</text>
</comment>
<gene>
    <name evidence="4" type="primary">rpsO</name>
    <name evidence="7" type="ORF">HMPREF9244_01606</name>
</gene>
<organism evidence="7 8">
    <name type="scientific">Alloscardovia omnicolens F0580</name>
    <dbReference type="NCBI Taxonomy" id="1321816"/>
    <lineage>
        <taxon>Bacteria</taxon>
        <taxon>Bacillati</taxon>
        <taxon>Actinomycetota</taxon>
        <taxon>Actinomycetes</taxon>
        <taxon>Bifidobacteriales</taxon>
        <taxon>Bifidobacteriaceae</taxon>
        <taxon>Alloscardovia</taxon>
    </lineage>
</organism>
<dbReference type="InterPro" id="IPR009068">
    <property type="entry name" value="uS15_NS1_RNA-bd_sf"/>
</dbReference>
<proteinExistence type="inferred from homology"/>
<dbReference type="Gene3D" id="1.10.287.10">
    <property type="entry name" value="S15/NS1, RNA-binding"/>
    <property type="match status" value="1"/>
</dbReference>
<dbReference type="CDD" id="cd00353">
    <property type="entry name" value="Ribosomal_S15p_S13e"/>
    <property type="match status" value="1"/>
</dbReference>
<dbReference type="PATRIC" id="fig|1321816.3.peg.1415"/>
<comment type="similarity">
    <text evidence="4 5">Belongs to the universal ribosomal protein uS15 family.</text>
</comment>
<name>U1R7K6_9BIFI</name>
<sequence length="138" mass="15569">MSLSITKNSAPLILYGASYTLISWRVSPADKERFIIGMGHRAANIRGNAMALSKEEKNAIIAEYATHEGDTGSPEVQVALLTKRINDLTAHMKEHKHDHHSGRGLLLMVGDRRRLLGYLRDVDINRYRSLIERLGLRH</sequence>
<dbReference type="Pfam" id="PF00312">
    <property type="entry name" value="Ribosomal_S15"/>
    <property type="match status" value="1"/>
</dbReference>
<comment type="caution">
    <text evidence="7">The sequence shown here is derived from an EMBL/GenBank/DDBJ whole genome shotgun (WGS) entry which is preliminary data.</text>
</comment>
<dbReference type="EMBL" id="AWSI01000043">
    <property type="protein sequence ID" value="ERH29544.1"/>
    <property type="molecule type" value="Genomic_DNA"/>
</dbReference>
<dbReference type="PANTHER" id="PTHR23321">
    <property type="entry name" value="RIBOSOMAL PROTEIN S15, BACTERIAL AND ORGANELLAR"/>
    <property type="match status" value="1"/>
</dbReference>
<evidence type="ECO:0000256" key="2">
    <source>
        <dbReference type="ARBA" id="ARBA00023274"/>
    </source>
</evidence>
<dbReference type="PROSITE" id="PS00362">
    <property type="entry name" value="RIBOSOMAL_S15"/>
    <property type="match status" value="1"/>
</dbReference>
<evidence type="ECO:0000256" key="5">
    <source>
        <dbReference type="RuleBase" id="RU003919"/>
    </source>
</evidence>
<dbReference type="Gene3D" id="6.10.250.3130">
    <property type="match status" value="1"/>
</dbReference>
<protein>
    <recommendedName>
        <fullName evidence="4">Small ribosomal subunit protein uS15</fullName>
    </recommendedName>
</protein>
<dbReference type="GO" id="GO:0003735">
    <property type="term" value="F:structural constituent of ribosome"/>
    <property type="evidence" value="ECO:0007669"/>
    <property type="project" value="InterPro"/>
</dbReference>
<keyword evidence="8" id="KW-1185">Reference proteome</keyword>
<dbReference type="Proteomes" id="UP000016519">
    <property type="component" value="Unassembled WGS sequence"/>
</dbReference>
<evidence type="ECO:0000256" key="3">
    <source>
        <dbReference type="ARBA" id="ARBA00064542"/>
    </source>
</evidence>
<evidence type="ECO:0000313" key="8">
    <source>
        <dbReference type="Proteomes" id="UP000016519"/>
    </source>
</evidence>
<evidence type="ECO:0000313" key="7">
    <source>
        <dbReference type="EMBL" id="ERH29544.1"/>
    </source>
</evidence>